<evidence type="ECO:0000313" key="7">
    <source>
        <dbReference type="Proteomes" id="UP001178507"/>
    </source>
</evidence>
<dbReference type="PANTHER" id="PTHR11099">
    <property type="entry name" value="VACUOLAR SORTING PROTEIN 35"/>
    <property type="match status" value="1"/>
</dbReference>
<accession>A0AA36IB47</accession>
<comment type="caution">
    <text evidence="6">The sequence shown here is derived from an EMBL/GenBank/DDBJ whole genome shotgun (WGS) entry which is preliminary data.</text>
</comment>
<dbReference type="InterPro" id="IPR042491">
    <property type="entry name" value="Vps35_C"/>
</dbReference>
<name>A0AA36IB47_9DINO</name>
<keyword evidence="5" id="KW-0472">Membrane</keyword>
<comment type="subcellular location">
    <subcellularLocation>
        <location evidence="1">Membrane</location>
        <topology evidence="1">Peripheral membrane protein</topology>
    </subcellularLocation>
</comment>
<dbReference type="Pfam" id="PF03635">
    <property type="entry name" value="Vps35"/>
    <property type="match status" value="1"/>
</dbReference>
<dbReference type="PANTHER" id="PTHR11099:SF0">
    <property type="entry name" value="VACUOLAR PROTEIN SORTING-ASSOCIATED PROTEIN 35"/>
    <property type="match status" value="1"/>
</dbReference>
<keyword evidence="7" id="KW-1185">Reference proteome</keyword>
<evidence type="ECO:0000313" key="6">
    <source>
        <dbReference type="EMBL" id="CAJ1383528.1"/>
    </source>
</evidence>
<dbReference type="InterPro" id="IPR005378">
    <property type="entry name" value="Vps35"/>
</dbReference>
<sequence>MSLMDTLLRDETGRDDTLASDRMRHLEHDPAAFQSEQETVAQLIHQVRHEDPSTVFQMLKLLWEYFGEAKPFANQLGPELSQRHDQLAELFTEWKSMSSCKAAVAVVIENLILVCLAIVAVLIKITQVDFVINKEAYQWDLGEVLAVAGFINNLAGLYRDSDARYELCSSLGTLAPKVAGGFHEDFRRISGRLEDFVHVGREHKESLRLWLLCAVTAAGVSPDLLAERISSFVDEALVCLERHLKEPEAKLRGLQLLVGTLRQMGGQEADLKMICDRAVALSSKMMSKRLQTRAFCLCCELFWLPKWNFQDADRGLLCLRRALQSADGAIHSDPLDVGLFVEILNEVIQLFSQGANQVSPAILSKTLALCVQHVSYIGTRMPEEPMRALRAAVAGLAAKQKESFEAVMVGDVYIPYLEVDLRPAEKLT</sequence>
<dbReference type="GO" id="GO:0006886">
    <property type="term" value="P:intracellular protein transport"/>
    <property type="evidence" value="ECO:0007669"/>
    <property type="project" value="TreeGrafter"/>
</dbReference>
<keyword evidence="4" id="KW-0653">Protein transport</keyword>
<dbReference type="GO" id="GO:0005829">
    <property type="term" value="C:cytosol"/>
    <property type="evidence" value="ECO:0007669"/>
    <property type="project" value="GOC"/>
</dbReference>
<proteinExistence type="inferred from homology"/>
<dbReference type="Gene3D" id="1.25.40.660">
    <property type="entry name" value="Vacuolar protein sorting-associated protein 35, helical subcomplex Vps35-C"/>
    <property type="match status" value="1"/>
</dbReference>
<gene>
    <name evidence="6" type="ORF">EVOR1521_LOCUS10629</name>
</gene>
<dbReference type="GO" id="GO:0030906">
    <property type="term" value="C:retromer, cargo-selective complex"/>
    <property type="evidence" value="ECO:0007669"/>
    <property type="project" value="InterPro"/>
</dbReference>
<keyword evidence="3" id="KW-0813">Transport</keyword>
<evidence type="ECO:0000256" key="5">
    <source>
        <dbReference type="ARBA" id="ARBA00023136"/>
    </source>
</evidence>
<evidence type="ECO:0000256" key="4">
    <source>
        <dbReference type="ARBA" id="ARBA00022927"/>
    </source>
</evidence>
<dbReference type="AlphaFoldDB" id="A0AA36IB47"/>
<organism evidence="6 7">
    <name type="scientific">Effrenium voratum</name>
    <dbReference type="NCBI Taxonomy" id="2562239"/>
    <lineage>
        <taxon>Eukaryota</taxon>
        <taxon>Sar</taxon>
        <taxon>Alveolata</taxon>
        <taxon>Dinophyceae</taxon>
        <taxon>Suessiales</taxon>
        <taxon>Symbiodiniaceae</taxon>
        <taxon>Effrenium</taxon>
    </lineage>
</organism>
<protein>
    <submittedName>
        <fullName evidence="6">Uncharacterized protein</fullName>
    </submittedName>
</protein>
<reference evidence="6" key="1">
    <citation type="submission" date="2023-08" db="EMBL/GenBank/DDBJ databases">
        <authorList>
            <person name="Chen Y."/>
            <person name="Shah S."/>
            <person name="Dougan E. K."/>
            <person name="Thang M."/>
            <person name="Chan C."/>
        </authorList>
    </citation>
    <scope>NUCLEOTIDE SEQUENCE</scope>
</reference>
<dbReference type="GO" id="GO:0042147">
    <property type="term" value="P:retrograde transport, endosome to Golgi"/>
    <property type="evidence" value="ECO:0007669"/>
    <property type="project" value="InterPro"/>
</dbReference>
<dbReference type="Proteomes" id="UP001178507">
    <property type="component" value="Unassembled WGS sequence"/>
</dbReference>
<evidence type="ECO:0000256" key="1">
    <source>
        <dbReference type="ARBA" id="ARBA00004170"/>
    </source>
</evidence>
<comment type="similarity">
    <text evidence="2">Belongs to the VPS35 family.</text>
</comment>
<dbReference type="EMBL" id="CAUJNA010001024">
    <property type="protein sequence ID" value="CAJ1383528.1"/>
    <property type="molecule type" value="Genomic_DNA"/>
</dbReference>
<evidence type="ECO:0000256" key="2">
    <source>
        <dbReference type="ARBA" id="ARBA00006536"/>
    </source>
</evidence>
<dbReference type="GO" id="GO:0005770">
    <property type="term" value="C:late endosome"/>
    <property type="evidence" value="ECO:0007669"/>
    <property type="project" value="TreeGrafter"/>
</dbReference>
<evidence type="ECO:0000256" key="3">
    <source>
        <dbReference type="ARBA" id="ARBA00022448"/>
    </source>
</evidence>